<proteinExistence type="predicted"/>
<dbReference type="GeneID" id="5002341"/>
<accession>A4RYY5</accession>
<dbReference type="EMBL" id="CP000586">
    <property type="protein sequence ID" value="ABO96537.1"/>
    <property type="molecule type" value="Genomic_DNA"/>
</dbReference>
<keyword evidence="3" id="KW-1185">Reference proteome</keyword>
<reference evidence="2 3" key="1">
    <citation type="journal article" date="2007" name="Proc. Natl. Acad. Sci. U.S.A.">
        <title>The tiny eukaryote Ostreococcus provides genomic insights into the paradox of plankton speciation.</title>
        <authorList>
            <person name="Palenik B."/>
            <person name="Grimwood J."/>
            <person name="Aerts A."/>
            <person name="Rouze P."/>
            <person name="Salamov A."/>
            <person name="Putnam N."/>
            <person name="Dupont C."/>
            <person name="Jorgensen R."/>
            <person name="Derelle E."/>
            <person name="Rombauts S."/>
            <person name="Zhou K."/>
            <person name="Otillar R."/>
            <person name="Merchant S.S."/>
            <person name="Podell S."/>
            <person name="Gaasterland T."/>
            <person name="Napoli C."/>
            <person name="Gendler K."/>
            <person name="Manuell A."/>
            <person name="Tai V."/>
            <person name="Vallon O."/>
            <person name="Piganeau G."/>
            <person name="Jancek S."/>
            <person name="Heijde M."/>
            <person name="Jabbari K."/>
            <person name="Bowler C."/>
            <person name="Lohr M."/>
            <person name="Robbens S."/>
            <person name="Werner G."/>
            <person name="Dubchak I."/>
            <person name="Pazour G.J."/>
            <person name="Ren Q."/>
            <person name="Paulsen I."/>
            <person name="Delwiche C."/>
            <person name="Schmutz J."/>
            <person name="Rokhsar D."/>
            <person name="Van de Peer Y."/>
            <person name="Moreau H."/>
            <person name="Grigoriev I.V."/>
        </authorList>
    </citation>
    <scope>NUCLEOTIDE SEQUENCE [LARGE SCALE GENOMIC DNA]</scope>
    <source>
        <strain evidence="2 3">CCE9901</strain>
    </source>
</reference>
<sequence>MATRQTYVIVVNSDIPGSGLQEILGLLCNHNKHLESVGNSVDASPFIDVKTAFISKKLSGTHSWWDVDRKMDWKIHNVDVVVCTQASRREMGAKWLHHAGMRWIAEQDLGKTVDVVSRVFAKIQDIDIDSEAYLDVSGGARDDAFAVREIFRRTEHCRGHWLNADEVQDVSTPDKKKANTTTKRTKSREERESLRPSFRPSFQPSFR</sequence>
<name>A4RYY5_OSTLU</name>
<evidence type="ECO:0000313" key="2">
    <source>
        <dbReference type="EMBL" id="ABO96537.1"/>
    </source>
</evidence>
<gene>
    <name evidence="2" type="ORF">OSTLU_92900</name>
</gene>
<dbReference type="OMA" id="SGTHSWW"/>
<dbReference type="OrthoDB" id="10493385at2759"/>
<dbReference type="KEGG" id="olu:OSTLU_92900"/>
<dbReference type="RefSeq" id="XP_001418244.1">
    <property type="nucleotide sequence ID" value="XM_001418207.1"/>
</dbReference>
<protein>
    <submittedName>
        <fullName evidence="2">Uncharacterized protein</fullName>
    </submittedName>
</protein>
<dbReference type="Gramene" id="ABO96537">
    <property type="protein sequence ID" value="ABO96537"/>
    <property type="gene ID" value="OSTLU_92900"/>
</dbReference>
<dbReference type="AlphaFoldDB" id="A4RYY5"/>
<dbReference type="HOGENOM" id="CLU_1328297_0_0_1"/>
<evidence type="ECO:0000313" key="3">
    <source>
        <dbReference type="Proteomes" id="UP000001568"/>
    </source>
</evidence>
<feature type="region of interest" description="Disordered" evidence="1">
    <location>
        <begin position="168"/>
        <end position="207"/>
    </location>
</feature>
<dbReference type="Proteomes" id="UP000001568">
    <property type="component" value="Chromosome 6"/>
</dbReference>
<organism evidence="2 3">
    <name type="scientific">Ostreococcus lucimarinus (strain CCE9901)</name>
    <dbReference type="NCBI Taxonomy" id="436017"/>
    <lineage>
        <taxon>Eukaryota</taxon>
        <taxon>Viridiplantae</taxon>
        <taxon>Chlorophyta</taxon>
        <taxon>Mamiellophyceae</taxon>
        <taxon>Mamiellales</taxon>
        <taxon>Bathycoccaceae</taxon>
        <taxon>Ostreococcus</taxon>
    </lineage>
</organism>
<evidence type="ECO:0000256" key="1">
    <source>
        <dbReference type="SAM" id="MobiDB-lite"/>
    </source>
</evidence>